<dbReference type="Proteomes" id="UP000001554">
    <property type="component" value="Chromosome 2"/>
</dbReference>
<dbReference type="SMART" id="SM00443">
    <property type="entry name" value="G_patch"/>
    <property type="match status" value="1"/>
</dbReference>
<dbReference type="GeneID" id="118404991"/>
<dbReference type="RefSeq" id="XP_035660295.1">
    <property type="nucleotide sequence ID" value="XM_035804402.1"/>
</dbReference>
<dbReference type="GO" id="GO:0071008">
    <property type="term" value="C:U2-type post-mRNA release spliceosomal complex"/>
    <property type="evidence" value="ECO:0000318"/>
    <property type="project" value="GO_Central"/>
</dbReference>
<evidence type="ECO:0000256" key="9">
    <source>
        <dbReference type="PIRNR" id="PIRNR017706"/>
    </source>
</evidence>
<keyword evidence="7 9" id="KW-0539">Nucleus</keyword>
<proteinExistence type="inferred from homology"/>
<evidence type="ECO:0000256" key="5">
    <source>
        <dbReference type="ARBA" id="ARBA00022728"/>
    </source>
</evidence>
<organism evidence="12 14">
    <name type="scientific">Branchiostoma floridae</name>
    <name type="common">Florida lancelet</name>
    <name type="synonym">Amphioxus</name>
    <dbReference type="NCBI Taxonomy" id="7739"/>
    <lineage>
        <taxon>Eukaryota</taxon>
        <taxon>Metazoa</taxon>
        <taxon>Chordata</taxon>
        <taxon>Cephalochordata</taxon>
        <taxon>Leptocardii</taxon>
        <taxon>Amphioxiformes</taxon>
        <taxon>Branchiostomatidae</taxon>
        <taxon>Branchiostoma</taxon>
    </lineage>
</organism>
<keyword evidence="6 9" id="KW-0508">mRNA splicing</keyword>
<keyword evidence="4 9" id="KW-0507">mRNA processing</keyword>
<evidence type="ECO:0000256" key="3">
    <source>
        <dbReference type="ARBA" id="ARBA00015137"/>
    </source>
</evidence>
<dbReference type="Pfam" id="PF01585">
    <property type="entry name" value="G-patch"/>
    <property type="match status" value="1"/>
</dbReference>
<evidence type="ECO:0000313" key="12">
    <source>
        <dbReference type="Proteomes" id="UP000001554"/>
    </source>
</evidence>
<evidence type="ECO:0000256" key="7">
    <source>
        <dbReference type="ARBA" id="ARBA00023242"/>
    </source>
</evidence>
<dbReference type="PIRSF" id="PIRSF017706">
    <property type="entry name" value="TFIP11"/>
    <property type="match status" value="1"/>
</dbReference>
<dbReference type="InterPro" id="IPR000467">
    <property type="entry name" value="G_patch_dom"/>
</dbReference>
<evidence type="ECO:0000256" key="10">
    <source>
        <dbReference type="SAM" id="MobiDB-lite"/>
    </source>
</evidence>
<reference evidence="13 14" key="2">
    <citation type="submission" date="2025-04" db="UniProtKB">
        <authorList>
            <consortium name="RefSeq"/>
        </authorList>
    </citation>
    <scope>IDENTIFICATION</scope>
    <source>
        <strain evidence="13 14">S238N-H82</strain>
        <tissue evidence="13 14">Testes</tissue>
    </source>
</reference>
<keyword evidence="12" id="KW-1185">Reference proteome</keyword>
<dbReference type="AlphaFoldDB" id="A0A9J7HIJ0"/>
<evidence type="ECO:0000256" key="6">
    <source>
        <dbReference type="ARBA" id="ARBA00023187"/>
    </source>
</evidence>
<feature type="region of interest" description="Disordered" evidence="10">
    <location>
        <begin position="43"/>
        <end position="104"/>
    </location>
</feature>
<accession>A0A9J7HIJ0</accession>
<evidence type="ECO:0000313" key="14">
    <source>
        <dbReference type="RefSeq" id="XP_035660295.1"/>
    </source>
</evidence>
<dbReference type="OMA" id="CEQDIIQ"/>
<evidence type="ECO:0000259" key="11">
    <source>
        <dbReference type="PROSITE" id="PS50174"/>
    </source>
</evidence>
<dbReference type="GO" id="GO:0003676">
    <property type="term" value="F:nucleic acid binding"/>
    <property type="evidence" value="ECO:0007669"/>
    <property type="project" value="InterPro"/>
</dbReference>
<dbReference type="PANTHER" id="PTHR23329:SF1">
    <property type="entry name" value="TUFTELIN-INTERACTING PROTEIN 11"/>
    <property type="match status" value="1"/>
</dbReference>
<dbReference type="InterPro" id="IPR022783">
    <property type="entry name" value="GCFC_dom"/>
</dbReference>
<reference evidence="12" key="1">
    <citation type="journal article" date="2020" name="Nat. Ecol. Evol.">
        <title>Deeply conserved synteny resolves early events in vertebrate evolution.</title>
        <authorList>
            <person name="Simakov O."/>
            <person name="Marletaz F."/>
            <person name="Yue J.X."/>
            <person name="O'Connell B."/>
            <person name="Jenkins J."/>
            <person name="Brandt A."/>
            <person name="Calef R."/>
            <person name="Tung C.H."/>
            <person name="Huang T.K."/>
            <person name="Schmutz J."/>
            <person name="Satoh N."/>
            <person name="Yu J.K."/>
            <person name="Putnam N.H."/>
            <person name="Green R.E."/>
            <person name="Rokhsar D.S."/>
        </authorList>
    </citation>
    <scope>NUCLEOTIDE SEQUENCE [LARGE SCALE GENOMIC DNA]</scope>
    <source>
        <strain evidence="12">S238N-H82</strain>
    </source>
</reference>
<dbReference type="InterPro" id="IPR045211">
    <property type="entry name" value="TFP11/STIP/Ntr1"/>
</dbReference>
<gene>
    <name evidence="13 14" type="primary">LOC118404991</name>
</gene>
<dbReference type="PANTHER" id="PTHR23329">
    <property type="entry name" value="TUFTELIN-INTERACTING PROTEIN 11-RELATED"/>
    <property type="match status" value="1"/>
</dbReference>
<dbReference type="KEGG" id="bfo:118404991"/>
<dbReference type="Pfam" id="PF07842">
    <property type="entry name" value="GCFC"/>
    <property type="match status" value="1"/>
</dbReference>
<dbReference type="InterPro" id="IPR022159">
    <property type="entry name" value="STIP/TFIP11_N"/>
</dbReference>
<comment type="similarity">
    <text evidence="2 9">Belongs to the TFP11/STIP family.</text>
</comment>
<feature type="domain" description="G-patch" evidence="11">
    <location>
        <begin position="149"/>
        <end position="195"/>
    </location>
</feature>
<comment type="subcellular location">
    <subcellularLocation>
        <location evidence="1 9">Nucleus</location>
    </subcellularLocation>
</comment>
<dbReference type="Pfam" id="PF12457">
    <property type="entry name" value="TIP_N"/>
    <property type="match status" value="1"/>
</dbReference>
<dbReference type="GO" id="GO:0000390">
    <property type="term" value="P:spliceosomal complex disassembly"/>
    <property type="evidence" value="ECO:0000318"/>
    <property type="project" value="GO_Central"/>
</dbReference>
<name>A0A9J7HIJ0_BRAFL</name>
<dbReference type="OrthoDB" id="4822at2759"/>
<evidence type="ECO:0000256" key="8">
    <source>
        <dbReference type="ARBA" id="ARBA00029836"/>
    </source>
</evidence>
<dbReference type="InterPro" id="IPR024933">
    <property type="entry name" value="TFP11"/>
</dbReference>
<dbReference type="RefSeq" id="XP_035660288.1">
    <property type="nucleotide sequence ID" value="XM_035804395.1"/>
</dbReference>
<evidence type="ECO:0000256" key="4">
    <source>
        <dbReference type="ARBA" id="ARBA00022664"/>
    </source>
</evidence>
<evidence type="ECO:0000256" key="1">
    <source>
        <dbReference type="ARBA" id="ARBA00004123"/>
    </source>
</evidence>
<evidence type="ECO:0000313" key="13">
    <source>
        <dbReference type="RefSeq" id="XP_035660288.1"/>
    </source>
</evidence>
<evidence type="ECO:0000256" key="2">
    <source>
        <dbReference type="ARBA" id="ARBA00010900"/>
    </source>
</evidence>
<dbReference type="PROSITE" id="PS50174">
    <property type="entry name" value="G_PATCH"/>
    <property type="match status" value="1"/>
</dbReference>
<keyword evidence="5 9" id="KW-0747">Spliceosome</keyword>
<protein>
    <recommendedName>
        <fullName evidence="3">Tuftelin-interacting protein 11</fullName>
    </recommendedName>
    <alternativeName>
        <fullName evidence="8">Septin and tuftelin-interacting protein 1</fullName>
    </alternativeName>
</protein>
<feature type="compositionally biased region" description="Polar residues" evidence="10">
    <location>
        <begin position="60"/>
        <end position="70"/>
    </location>
</feature>
<sequence length="823" mass="94794">MATGYDSDHEVERFEVTDEDLEFGLSSGLGRKRYRASKEHNIYGIWAREDSDDDERPSFSGKNSKQNYSTGIDFISGGVKQSSGEILKEKDDDASDDSDVDGAPMEMDMAGMPKHFGAVKEKKTKAPKGKPQFRSVVPEQGFGNWEKHTKGIGQKLLAKMGYEPGKGLGKNKQGITIPVEAFKRKGRAAVGAYGFEGNKNLHEQFQTTTGEEEEEEEFQEQLAQWKKQPEKAKQKVKYKYKTVEDVRATGGPGAKKKMAAPTAASKIKVIDMTGPETRVLSGYDQIAGTQLQFTDEAMPKKKAFSMPELEHNLTLLVEMTEQQILDNERRLRHEKDMIINLKHEDEKLTEVLHEEKKSIDKLEAVLEMVEECERRLDLGSLEPLTLRDCETMFRRLQEEYYVEYKSYELNQLAITVVFPLVKKMLIDWKPLLDSAFPLQEFLLWKELLEEGHGMPLGSDGTGMDVYHRLVWEIWMPHIRTMFGSWSVRNYDQMLRLLEDWLPLVPTWIMDNLYDQLVMPRLLTEVDNWNPTTDTMPIHQWLHPWLPLISPRLECLYPTIRHKLGKALTNWHPSDASAIHILKPWKPVFSEGSMDSFLLKNILPKLGLCLQEFVINPHQQHLDGFQWVLRWHGMLPVQSLTSLFEKHFFPKWIQVLCTWLSNNPDYEQVTKWYLGWKSQFPEEMLNEPAVKDQFNRALDMMNRAVGGGGVVQPGARENVAYLTSTERRRDFEAQAAAEKRREERTPMEAARKAANVSMNFKDLIQAKAEENNLVFCPIPNKWHEAKAVYQFGTKTIYMDRGVVFVQGEKTWVPVSLQNLIDMAR</sequence>